<organism evidence="3 4">
    <name type="scientific">Pseudovibrio exalbescens</name>
    <dbReference type="NCBI Taxonomy" id="197461"/>
    <lineage>
        <taxon>Bacteria</taxon>
        <taxon>Pseudomonadati</taxon>
        <taxon>Pseudomonadota</taxon>
        <taxon>Alphaproteobacteria</taxon>
        <taxon>Hyphomicrobiales</taxon>
        <taxon>Stappiaceae</taxon>
        <taxon>Pseudovibrio</taxon>
    </lineage>
</organism>
<name>A0A1U7JJD0_9HYPH</name>
<evidence type="ECO:0000259" key="2">
    <source>
        <dbReference type="Pfam" id="PF01266"/>
    </source>
</evidence>
<dbReference type="SUPFAM" id="SSF51905">
    <property type="entry name" value="FAD/NAD(P)-binding domain"/>
    <property type="match status" value="1"/>
</dbReference>
<dbReference type="Proteomes" id="UP000185783">
    <property type="component" value="Unassembled WGS sequence"/>
</dbReference>
<dbReference type="Gene3D" id="3.30.9.10">
    <property type="entry name" value="D-Amino Acid Oxidase, subunit A, domain 2"/>
    <property type="match status" value="1"/>
</dbReference>
<keyword evidence="1" id="KW-0560">Oxidoreductase</keyword>
<dbReference type="AlphaFoldDB" id="A0A1U7JJD0"/>
<reference evidence="3 4" key="1">
    <citation type="submission" date="2016-03" db="EMBL/GenBank/DDBJ databases">
        <title>Genome sequence of Nesiotobacter sp. nov., a moderately halophilic alphaproteobacterium isolated from the Yellow Sea, China.</title>
        <authorList>
            <person name="Zhang G."/>
            <person name="Zhang R."/>
        </authorList>
    </citation>
    <scope>NUCLEOTIDE SEQUENCE [LARGE SCALE GENOMIC DNA]</scope>
    <source>
        <strain evidence="3 4">WB1-6</strain>
    </source>
</reference>
<dbReference type="PANTHER" id="PTHR13847:SF289">
    <property type="entry name" value="GLYCINE OXIDASE"/>
    <property type="match status" value="1"/>
</dbReference>
<dbReference type="SUPFAM" id="SSF54373">
    <property type="entry name" value="FAD-linked reductases, C-terminal domain"/>
    <property type="match status" value="1"/>
</dbReference>
<dbReference type="InterPro" id="IPR006076">
    <property type="entry name" value="FAD-dep_OxRdtase"/>
</dbReference>
<dbReference type="GO" id="GO:0005737">
    <property type="term" value="C:cytoplasm"/>
    <property type="evidence" value="ECO:0007669"/>
    <property type="project" value="TreeGrafter"/>
</dbReference>
<dbReference type="EMBL" id="LVVZ01000010">
    <property type="protein sequence ID" value="OKL44853.1"/>
    <property type="molecule type" value="Genomic_DNA"/>
</dbReference>
<dbReference type="Gene3D" id="3.50.50.60">
    <property type="entry name" value="FAD/NAD(P)-binding domain"/>
    <property type="match status" value="1"/>
</dbReference>
<dbReference type="RefSeq" id="WP_036489136.1">
    <property type="nucleotide sequence ID" value="NZ_LVVZ01000010.1"/>
</dbReference>
<sequence length="373" mass="41003">MKAFDIAIVGAGIFGLSVAKAAHDRGMRVALIEKDTVANGASKGLLGALMPHIPSQWNDKKQFQFDALRTLSEEIAALEEATGVSTGYRRVGRLMPLYTQDKLDHALHRQDESQTRWRTAETGFSFNVVKETPFKDWPAANTAPLGYIWDTLAARANPRLVSAALKAYLEPRITLLEHTKFDRFDEDAGLVHLGDGSTLMAENLVLSAGYEGFDLIKDLTNQSIGSGVKGQSLALKLELPVELPVIYDEGIYVIAHENGTVAVGSTSERDWSHKETEEPTLQAMLDKAIQFCPVLEGAPIIDRWAGIRPKCRKRDPLVGLIPGHKRLWVATGGFKISYGIAHRIAQALMNQIDATSGTQIHLPETFTCAYHFA</sequence>
<accession>A0A1U7JJD0</accession>
<evidence type="ECO:0000313" key="3">
    <source>
        <dbReference type="EMBL" id="OKL44853.1"/>
    </source>
</evidence>
<proteinExistence type="predicted"/>
<keyword evidence="4" id="KW-1185">Reference proteome</keyword>
<evidence type="ECO:0000256" key="1">
    <source>
        <dbReference type="ARBA" id="ARBA00023002"/>
    </source>
</evidence>
<feature type="domain" description="FAD dependent oxidoreductase" evidence="2">
    <location>
        <begin position="5"/>
        <end position="346"/>
    </location>
</feature>
<gene>
    <name evidence="3" type="ORF">A3843_06035</name>
</gene>
<dbReference type="PANTHER" id="PTHR13847">
    <property type="entry name" value="SARCOSINE DEHYDROGENASE-RELATED"/>
    <property type="match status" value="1"/>
</dbReference>
<dbReference type="Pfam" id="PF01266">
    <property type="entry name" value="DAO"/>
    <property type="match status" value="1"/>
</dbReference>
<dbReference type="GO" id="GO:0016491">
    <property type="term" value="F:oxidoreductase activity"/>
    <property type="evidence" value="ECO:0007669"/>
    <property type="project" value="UniProtKB-KW"/>
</dbReference>
<dbReference type="InterPro" id="IPR036188">
    <property type="entry name" value="FAD/NAD-bd_sf"/>
</dbReference>
<evidence type="ECO:0000313" key="4">
    <source>
        <dbReference type="Proteomes" id="UP000185783"/>
    </source>
</evidence>
<dbReference type="STRING" id="197461.A3843_06035"/>
<protein>
    <submittedName>
        <fullName evidence="3">Oxidoreductase</fullName>
    </submittedName>
</protein>
<comment type="caution">
    <text evidence="3">The sequence shown here is derived from an EMBL/GenBank/DDBJ whole genome shotgun (WGS) entry which is preliminary data.</text>
</comment>